<name>V5GUT8_ANOGL</name>
<dbReference type="PROSITE" id="PS00232">
    <property type="entry name" value="CADHERIN_1"/>
    <property type="match status" value="1"/>
</dbReference>
<dbReference type="InterPro" id="IPR015919">
    <property type="entry name" value="Cadherin-like_sf"/>
</dbReference>
<evidence type="ECO:0008006" key="4">
    <source>
        <dbReference type="Google" id="ProtNLM"/>
    </source>
</evidence>
<proteinExistence type="predicted"/>
<sequence>MKNRLISFVIRTNSQFFIDDRNPNYVSKIIRIRLLDINDHVPEVLTTKLSTSENVEKGDIIGIILALDIDEGDNAEIDFEVISIENSNNEDSSGLFDSYYR</sequence>
<protein>
    <recommendedName>
        <fullName evidence="4">Cadherin domain-containing protein</fullName>
    </recommendedName>
</protein>
<evidence type="ECO:0000313" key="3">
    <source>
        <dbReference type="EMBL" id="JAB63988.1"/>
    </source>
</evidence>
<dbReference type="Gene3D" id="2.60.40.60">
    <property type="entry name" value="Cadherins"/>
    <property type="match status" value="1"/>
</dbReference>
<dbReference type="SUPFAM" id="SSF49313">
    <property type="entry name" value="Cadherin-like"/>
    <property type="match status" value="1"/>
</dbReference>
<accession>V5GUT8</accession>
<organism evidence="3">
    <name type="scientific">Anoplophora glabripennis</name>
    <name type="common">Asian longhorn beetle</name>
    <name type="synonym">Anoplophora nobilis</name>
    <dbReference type="NCBI Taxonomy" id="217634"/>
    <lineage>
        <taxon>Eukaryota</taxon>
        <taxon>Metazoa</taxon>
        <taxon>Ecdysozoa</taxon>
        <taxon>Arthropoda</taxon>
        <taxon>Hexapoda</taxon>
        <taxon>Insecta</taxon>
        <taxon>Pterygota</taxon>
        <taxon>Neoptera</taxon>
        <taxon>Endopterygota</taxon>
        <taxon>Coleoptera</taxon>
        <taxon>Polyphaga</taxon>
        <taxon>Cucujiformia</taxon>
        <taxon>Chrysomeloidea</taxon>
        <taxon>Cerambycidae</taxon>
        <taxon>Lamiinae</taxon>
        <taxon>Lamiini</taxon>
        <taxon>Anoplophora</taxon>
    </lineage>
</organism>
<keyword evidence="2" id="KW-0472">Membrane</keyword>
<evidence type="ECO:0000256" key="2">
    <source>
        <dbReference type="ARBA" id="ARBA00023136"/>
    </source>
</evidence>
<evidence type="ECO:0000256" key="1">
    <source>
        <dbReference type="ARBA" id="ARBA00004370"/>
    </source>
</evidence>
<comment type="subcellular location">
    <subcellularLocation>
        <location evidence="1">Membrane</location>
    </subcellularLocation>
</comment>
<dbReference type="GO" id="GO:0005509">
    <property type="term" value="F:calcium ion binding"/>
    <property type="evidence" value="ECO:0007669"/>
    <property type="project" value="InterPro"/>
</dbReference>
<dbReference type="GO" id="GO:0005886">
    <property type="term" value="C:plasma membrane"/>
    <property type="evidence" value="ECO:0007669"/>
    <property type="project" value="InterPro"/>
</dbReference>
<dbReference type="InterPro" id="IPR020894">
    <property type="entry name" value="Cadherin_CS"/>
</dbReference>
<dbReference type="GO" id="GO:0007155">
    <property type="term" value="P:cell adhesion"/>
    <property type="evidence" value="ECO:0007669"/>
    <property type="project" value="InterPro"/>
</dbReference>
<dbReference type="AlphaFoldDB" id="V5GUT8"/>
<reference evidence="3" key="1">
    <citation type="submission" date="2013-07" db="EMBL/GenBank/DDBJ databases">
        <title>Midgut Transcriptome Profiling of Anoplphora glabripennis, a Lignocellulose Degrading, Wood-Boring Cerambycid.</title>
        <authorList>
            <person name="Scully E.D."/>
            <person name="Hoover K."/>
            <person name="Carlson J.E."/>
            <person name="Tien M."/>
            <person name="Geib S.M."/>
        </authorList>
    </citation>
    <scope>NUCLEOTIDE SEQUENCE</scope>
</reference>
<dbReference type="EMBL" id="GALX01004478">
    <property type="protein sequence ID" value="JAB63988.1"/>
    <property type="molecule type" value="Transcribed_RNA"/>
</dbReference>